<evidence type="ECO:0000313" key="5">
    <source>
        <dbReference type="EMBL" id="HIT47717.1"/>
    </source>
</evidence>
<protein>
    <submittedName>
        <fullName evidence="5">AMP-binding protein</fullName>
    </submittedName>
</protein>
<keyword evidence="2" id="KW-0067">ATP-binding</keyword>
<dbReference type="InterPro" id="IPR020845">
    <property type="entry name" value="AMP-binding_CS"/>
</dbReference>
<comment type="catalytic activity">
    <reaction evidence="3">
        <text>a long-chain fatty acid + ATP + CoA = a long-chain fatty acyl-CoA + AMP + diphosphate</text>
        <dbReference type="Rhea" id="RHEA:15421"/>
        <dbReference type="ChEBI" id="CHEBI:30616"/>
        <dbReference type="ChEBI" id="CHEBI:33019"/>
        <dbReference type="ChEBI" id="CHEBI:57287"/>
        <dbReference type="ChEBI" id="CHEBI:57560"/>
        <dbReference type="ChEBI" id="CHEBI:83139"/>
        <dbReference type="ChEBI" id="CHEBI:456215"/>
        <dbReference type="EC" id="6.2.1.3"/>
    </reaction>
    <physiologicalReaction direction="left-to-right" evidence="3">
        <dbReference type="Rhea" id="RHEA:15422"/>
    </physiologicalReaction>
</comment>
<reference evidence="5" key="1">
    <citation type="submission" date="2020-10" db="EMBL/GenBank/DDBJ databases">
        <authorList>
            <person name="Gilroy R."/>
        </authorList>
    </citation>
    <scope>NUCLEOTIDE SEQUENCE</scope>
    <source>
        <strain evidence="5">ChiHecec2B26-709</strain>
    </source>
</reference>
<dbReference type="PANTHER" id="PTHR43272">
    <property type="entry name" value="LONG-CHAIN-FATTY-ACID--COA LIGASE"/>
    <property type="match status" value="1"/>
</dbReference>
<reference evidence="5" key="2">
    <citation type="journal article" date="2021" name="PeerJ">
        <title>Extensive microbial diversity within the chicken gut microbiome revealed by metagenomics and culture.</title>
        <authorList>
            <person name="Gilroy R."/>
            <person name="Ravi A."/>
            <person name="Getino M."/>
            <person name="Pursley I."/>
            <person name="Horton D.L."/>
            <person name="Alikhan N.F."/>
            <person name="Baker D."/>
            <person name="Gharbi K."/>
            <person name="Hall N."/>
            <person name="Watson M."/>
            <person name="Adriaenssens E.M."/>
            <person name="Foster-Nyarko E."/>
            <person name="Jarju S."/>
            <person name="Secka A."/>
            <person name="Antonio M."/>
            <person name="Oren A."/>
            <person name="Chaudhuri R.R."/>
            <person name="La Ragione R."/>
            <person name="Hildebrand F."/>
            <person name="Pallen M.J."/>
        </authorList>
    </citation>
    <scope>NUCLEOTIDE SEQUENCE</scope>
    <source>
        <strain evidence="5">ChiHecec2B26-709</strain>
    </source>
</reference>
<name>A0A9D1GR47_9BACT</name>
<dbReference type="GO" id="GO:0004467">
    <property type="term" value="F:long-chain fatty acid-CoA ligase activity"/>
    <property type="evidence" value="ECO:0007669"/>
    <property type="project" value="UniProtKB-EC"/>
</dbReference>
<dbReference type="PANTHER" id="PTHR43272:SF33">
    <property type="entry name" value="AMP-BINDING DOMAIN-CONTAINING PROTEIN-RELATED"/>
    <property type="match status" value="1"/>
</dbReference>
<evidence type="ECO:0000256" key="3">
    <source>
        <dbReference type="ARBA" id="ARBA00024484"/>
    </source>
</evidence>
<dbReference type="Gene3D" id="3.40.50.12780">
    <property type="entry name" value="N-terminal domain of ligase-like"/>
    <property type="match status" value="1"/>
</dbReference>
<dbReference type="Gene3D" id="3.30.300.30">
    <property type="match status" value="1"/>
</dbReference>
<dbReference type="Proteomes" id="UP000886881">
    <property type="component" value="Unassembled WGS sequence"/>
</dbReference>
<dbReference type="GO" id="GO:0016020">
    <property type="term" value="C:membrane"/>
    <property type="evidence" value="ECO:0007669"/>
    <property type="project" value="TreeGrafter"/>
</dbReference>
<evidence type="ECO:0000259" key="4">
    <source>
        <dbReference type="Pfam" id="PF00501"/>
    </source>
</evidence>
<sequence>MEFRSVNKLIEKSIKTNWEKDALSNYQGVTLKYKDVAQRIKFLHIAFEKCGLKKGDKVALCSRNQANWGVCFLASTTYGAVPVPILHEFKAESIHYLVNHSEAKVLFVDEVIWEGLSESEMPGLEVIVQMNTLKFIYAKSPEFQEVRDKITDIFTGMFPAGFTRDDVDYYEDSADELALINYTSGTSGFSKGVMVPYRALYSNIMFATLDAEPQLDSNSKVVAMLPSAHMYGMMFEFLFEMTIGMHVHFLTRIPSPKIIMQAFADIHPDVIIAVPLIIEKVYKSKLKPILDRNRLFFKLPIIDKVLERKVCHELVNSFGGKFEEIILGGAAFNPEVEAFFHKIGFPYTVGYGMTECAPIITYAHWDKAKPLSCGKAALNMEIRIDSSDPENIPGEVQVKGPNVFLGYYKNEEATAASFTDDGWFKTGDMGVIDKDGYLFLRGRSKCMILGANGQNIYPEELEAVINTVTYVVESLVIEDKGGLTALIYPDYHQGELDGLDSAALEKRLTDALPEINRQLPAYAQIRRIEFMPEDFERTPKRSIKRYLYQRS</sequence>
<dbReference type="Pfam" id="PF23562">
    <property type="entry name" value="AMP-binding_C_3"/>
    <property type="match status" value="1"/>
</dbReference>
<feature type="domain" description="AMP-dependent synthetase/ligase" evidence="4">
    <location>
        <begin position="12"/>
        <end position="408"/>
    </location>
</feature>
<dbReference type="GO" id="GO:0005524">
    <property type="term" value="F:ATP binding"/>
    <property type="evidence" value="ECO:0007669"/>
    <property type="project" value="UniProtKB-KW"/>
</dbReference>
<evidence type="ECO:0000256" key="2">
    <source>
        <dbReference type="ARBA" id="ARBA00022840"/>
    </source>
</evidence>
<evidence type="ECO:0000313" key="6">
    <source>
        <dbReference type="Proteomes" id="UP000886881"/>
    </source>
</evidence>
<dbReference type="EMBL" id="DVLC01000138">
    <property type="protein sequence ID" value="HIT47717.1"/>
    <property type="molecule type" value="Genomic_DNA"/>
</dbReference>
<accession>A0A9D1GR47</accession>
<dbReference type="InterPro" id="IPR045851">
    <property type="entry name" value="AMP-bd_C_sf"/>
</dbReference>
<organism evidence="5 6">
    <name type="scientific">Candidatus Cryptobacteroides merdipullorum</name>
    <dbReference type="NCBI Taxonomy" id="2840771"/>
    <lineage>
        <taxon>Bacteria</taxon>
        <taxon>Pseudomonadati</taxon>
        <taxon>Bacteroidota</taxon>
        <taxon>Bacteroidia</taxon>
        <taxon>Bacteroidales</taxon>
        <taxon>Candidatus Cryptobacteroides</taxon>
    </lineage>
</organism>
<dbReference type="PROSITE" id="PS00455">
    <property type="entry name" value="AMP_BINDING"/>
    <property type="match status" value="1"/>
</dbReference>
<proteinExistence type="predicted"/>
<dbReference type="Pfam" id="PF00501">
    <property type="entry name" value="AMP-binding"/>
    <property type="match status" value="1"/>
</dbReference>
<dbReference type="AlphaFoldDB" id="A0A9D1GR47"/>
<dbReference type="InterPro" id="IPR000873">
    <property type="entry name" value="AMP-dep_synth/lig_dom"/>
</dbReference>
<gene>
    <name evidence="5" type="ORF">IAC35_07680</name>
</gene>
<keyword evidence="1" id="KW-0547">Nucleotide-binding</keyword>
<dbReference type="SUPFAM" id="SSF56801">
    <property type="entry name" value="Acetyl-CoA synthetase-like"/>
    <property type="match status" value="1"/>
</dbReference>
<dbReference type="InterPro" id="IPR042099">
    <property type="entry name" value="ANL_N_sf"/>
</dbReference>
<comment type="caution">
    <text evidence="5">The sequence shown here is derived from an EMBL/GenBank/DDBJ whole genome shotgun (WGS) entry which is preliminary data.</text>
</comment>
<evidence type="ECO:0000256" key="1">
    <source>
        <dbReference type="ARBA" id="ARBA00022741"/>
    </source>
</evidence>